<dbReference type="AlphaFoldDB" id="I0IP39"/>
<dbReference type="RefSeq" id="WP_014449526.1">
    <property type="nucleotide sequence ID" value="NC_017094.1"/>
</dbReference>
<keyword evidence="3" id="KW-0274">FAD</keyword>
<dbReference type="PANTHER" id="PTHR43104">
    <property type="entry name" value="L-2-HYDROXYGLUTARATE DEHYDROGENASE, MITOCHONDRIAL"/>
    <property type="match status" value="1"/>
</dbReference>
<dbReference type="PANTHER" id="PTHR43104:SF2">
    <property type="entry name" value="L-2-HYDROXYGLUTARATE DEHYDROGENASE, MITOCHONDRIAL"/>
    <property type="match status" value="1"/>
</dbReference>
<dbReference type="eggNOG" id="COG0579">
    <property type="taxonomic scope" value="Bacteria"/>
</dbReference>
<keyword evidence="6" id="KW-1185">Reference proteome</keyword>
<evidence type="ECO:0000313" key="6">
    <source>
        <dbReference type="Proteomes" id="UP000007382"/>
    </source>
</evidence>
<dbReference type="Gene3D" id="3.30.9.10">
    <property type="entry name" value="D-Amino Acid Oxidase, subunit A, domain 2"/>
    <property type="match status" value="1"/>
</dbReference>
<dbReference type="OrthoDB" id="9801699at2"/>
<dbReference type="PATRIC" id="fig|1162668.3.peg.1598"/>
<dbReference type="Gene3D" id="3.50.50.60">
    <property type="entry name" value="FAD/NAD(P)-binding domain"/>
    <property type="match status" value="1"/>
</dbReference>
<dbReference type="KEGG" id="lfc:LFE_1355"/>
<gene>
    <name evidence="5" type="ordered locus">LFE_1355</name>
</gene>
<reference evidence="6" key="2">
    <citation type="submission" date="2012-03" db="EMBL/GenBank/DDBJ databases">
        <title>The complete genome sequence of the pioneer microbe on fresh volcanic deposit, Leptospirillum ferrooxidans strain C2-3.</title>
        <authorList>
            <person name="Fujimura R."/>
            <person name="Sato Y."/>
            <person name="Nishizawa T."/>
            <person name="Nanba K."/>
            <person name="Oshima K."/>
            <person name="Hattori M."/>
            <person name="Kamijo T."/>
            <person name="Ohta H."/>
        </authorList>
    </citation>
    <scope>NUCLEOTIDE SEQUENCE [LARGE SCALE GENOMIC DNA]</scope>
    <source>
        <strain evidence="6">C2-3</strain>
    </source>
</reference>
<evidence type="ECO:0000256" key="4">
    <source>
        <dbReference type="ARBA" id="ARBA00023002"/>
    </source>
</evidence>
<sequence length="123" mass="14054">MRFFKNFLPKKTWLQEIRCTGDVERSFTYRALSNAAGLYADHIARDFGYSTETTNLLFKGHLPGIRFECSGRSTAQDQYHPFPNLGQPFLGVHFTIKVNGTIKIGPTAIPAFWRENYSGLSRF</sequence>
<keyword evidence="4" id="KW-0560">Oxidoreductase</keyword>
<proteinExistence type="predicted"/>
<dbReference type="EMBL" id="AP012342">
    <property type="protein sequence ID" value="BAM07038.1"/>
    <property type="molecule type" value="Genomic_DNA"/>
</dbReference>
<accession>I0IP39</accession>
<comment type="cofactor">
    <cofactor evidence="1">
        <name>FAD</name>
        <dbReference type="ChEBI" id="CHEBI:57692"/>
    </cofactor>
</comment>
<dbReference type="STRING" id="1162668.LFE_1355"/>
<keyword evidence="2" id="KW-0285">Flavoprotein</keyword>
<name>I0IP39_LEPFC</name>
<reference evidence="5 6" key="1">
    <citation type="journal article" date="2012" name="J. Bacteriol.">
        <title>Complete Genome Sequence of Leptospirillum ferrooxidans Strain C2-3, Isolated from a Fresh Volcanic Ash Deposit on the Island of Miyake, Japan.</title>
        <authorList>
            <person name="Fujimura R."/>
            <person name="Sato Y."/>
            <person name="Nishizawa T."/>
            <person name="Oshima K."/>
            <person name="Kim S.-W."/>
            <person name="Hattori M."/>
            <person name="Kamijo T."/>
            <person name="Ohta H."/>
        </authorList>
    </citation>
    <scope>NUCLEOTIDE SEQUENCE [LARGE SCALE GENOMIC DNA]</scope>
    <source>
        <strain evidence="5 6">C2-3</strain>
    </source>
</reference>
<dbReference type="Proteomes" id="UP000007382">
    <property type="component" value="Chromosome"/>
</dbReference>
<dbReference type="GO" id="GO:0047545">
    <property type="term" value="F:(S)-2-hydroxyglutarate dehydrogenase activity"/>
    <property type="evidence" value="ECO:0007669"/>
    <property type="project" value="TreeGrafter"/>
</dbReference>
<protein>
    <submittedName>
        <fullName evidence="5">Putative FAD-dependent oxidoreductase</fullName>
    </submittedName>
</protein>
<evidence type="ECO:0000256" key="2">
    <source>
        <dbReference type="ARBA" id="ARBA00022630"/>
    </source>
</evidence>
<evidence type="ECO:0000313" key="5">
    <source>
        <dbReference type="EMBL" id="BAM07038.1"/>
    </source>
</evidence>
<dbReference type="HOGENOM" id="CLU_2012409_0_0_0"/>
<evidence type="ECO:0000256" key="3">
    <source>
        <dbReference type="ARBA" id="ARBA00022827"/>
    </source>
</evidence>
<dbReference type="InterPro" id="IPR036188">
    <property type="entry name" value="FAD/NAD-bd_sf"/>
</dbReference>
<evidence type="ECO:0000256" key="1">
    <source>
        <dbReference type="ARBA" id="ARBA00001974"/>
    </source>
</evidence>
<organism evidence="5 6">
    <name type="scientific">Leptospirillum ferrooxidans (strain C2-3)</name>
    <dbReference type="NCBI Taxonomy" id="1162668"/>
    <lineage>
        <taxon>Bacteria</taxon>
        <taxon>Pseudomonadati</taxon>
        <taxon>Nitrospirota</taxon>
        <taxon>Nitrospiria</taxon>
        <taxon>Nitrospirales</taxon>
        <taxon>Nitrospiraceae</taxon>
        <taxon>Leptospirillum</taxon>
    </lineage>
</organism>